<dbReference type="RefSeq" id="XP_035541684.1">
    <property type="nucleotide sequence ID" value="XM_035685791.1"/>
</dbReference>
<name>A0A6P9E2F6_JUGRE</name>
<dbReference type="InParanoid" id="A0A6P9E2F6"/>
<proteinExistence type="predicted"/>
<dbReference type="PANTHER" id="PTHR11439">
    <property type="entry name" value="GAG-POL-RELATED RETROTRANSPOSON"/>
    <property type="match status" value="1"/>
</dbReference>
<sequence length="435" mass="47867">MRLHPLIIVPFVKFVVWYADSGANAHITSNTANLTDSQPYEGEETIPMKEKKQSRLEMAQECIFIGYASQRGYRCLDYCTGRVYVSRSVIFNEQLFPAKRGVLSSLALLSTLSPGISPSTSFLPLSTFSNSSPTSTTESLPLPQPSTIPETESVPFPHSPTIDNPNIATSQEISSPPTLPNPQSAIEISTPSIPSALTSATEIPTLSISIHPPTQTTNSINQANDPRRKLQAYCDSDWAGNPDDRRSTTGYGIFLGQNLITWTAKKQPIVSKSSTEAEYRSLAIATADIYWIRMLMKELGLLLPSTPTIWCDNIGAIALASNLVFHARTKHIEVDYHFIREKVLNKDIQVKHISTQDQVADLFTKGQTAPRFTFLRSKLMVILLPITLRGGVRPSIPQPSKSASATNPLQNQRESQPSKTAPAINLLQNQHASEP</sequence>
<accession>A0A6P9E2F6</accession>
<evidence type="ECO:0000313" key="5">
    <source>
        <dbReference type="RefSeq" id="XP_035541684.1"/>
    </source>
</evidence>
<dbReference type="OrthoDB" id="1931513at2759"/>
<feature type="compositionally biased region" description="Polar residues" evidence="1">
    <location>
        <begin position="161"/>
        <end position="188"/>
    </location>
</feature>
<dbReference type="InterPro" id="IPR043502">
    <property type="entry name" value="DNA/RNA_pol_sf"/>
</dbReference>
<feature type="domain" description="Retroviral polymerase SH3-like" evidence="3">
    <location>
        <begin position="59"/>
        <end position="99"/>
    </location>
</feature>
<dbReference type="AlphaFoldDB" id="A0A6P9E2F6"/>
<dbReference type="CDD" id="cd09272">
    <property type="entry name" value="RNase_HI_RT_Ty1"/>
    <property type="match status" value="1"/>
</dbReference>
<feature type="compositionally biased region" description="Polar residues" evidence="1">
    <location>
        <begin position="398"/>
        <end position="419"/>
    </location>
</feature>
<organism evidence="4 5">
    <name type="scientific">Juglans regia</name>
    <name type="common">English walnut</name>
    <dbReference type="NCBI Taxonomy" id="51240"/>
    <lineage>
        <taxon>Eukaryota</taxon>
        <taxon>Viridiplantae</taxon>
        <taxon>Streptophyta</taxon>
        <taxon>Embryophyta</taxon>
        <taxon>Tracheophyta</taxon>
        <taxon>Spermatophyta</taxon>
        <taxon>Magnoliopsida</taxon>
        <taxon>eudicotyledons</taxon>
        <taxon>Gunneridae</taxon>
        <taxon>Pentapetalae</taxon>
        <taxon>rosids</taxon>
        <taxon>fabids</taxon>
        <taxon>Fagales</taxon>
        <taxon>Juglandaceae</taxon>
        <taxon>Juglans</taxon>
    </lineage>
</organism>
<feature type="signal peptide" evidence="2">
    <location>
        <begin position="1"/>
        <end position="19"/>
    </location>
</feature>
<gene>
    <name evidence="5" type="primary">LOC118344685</name>
</gene>
<feature type="compositionally biased region" description="Polar residues" evidence="1">
    <location>
        <begin position="426"/>
        <end position="435"/>
    </location>
</feature>
<keyword evidence="2" id="KW-0732">Signal</keyword>
<keyword evidence="4" id="KW-1185">Reference proteome</keyword>
<evidence type="ECO:0000256" key="1">
    <source>
        <dbReference type="SAM" id="MobiDB-lite"/>
    </source>
</evidence>
<dbReference type="PANTHER" id="PTHR11439:SF500">
    <property type="entry name" value="RNA-DIRECTED DNA POLYMERASE"/>
    <property type="match status" value="1"/>
</dbReference>
<feature type="region of interest" description="Disordered" evidence="1">
    <location>
        <begin position="128"/>
        <end position="188"/>
    </location>
</feature>
<dbReference type="Pfam" id="PF25597">
    <property type="entry name" value="SH3_retrovirus"/>
    <property type="match status" value="1"/>
</dbReference>
<reference evidence="5" key="1">
    <citation type="submission" date="2025-08" db="UniProtKB">
        <authorList>
            <consortium name="RefSeq"/>
        </authorList>
    </citation>
    <scope>IDENTIFICATION</scope>
    <source>
        <tissue evidence="5">Leaves</tissue>
    </source>
</reference>
<evidence type="ECO:0000313" key="4">
    <source>
        <dbReference type="Proteomes" id="UP000235220"/>
    </source>
</evidence>
<dbReference type="SUPFAM" id="SSF56672">
    <property type="entry name" value="DNA/RNA polymerases"/>
    <property type="match status" value="1"/>
</dbReference>
<dbReference type="GeneID" id="118344685"/>
<feature type="chain" id="PRO_5027775568" evidence="2">
    <location>
        <begin position="20"/>
        <end position="435"/>
    </location>
</feature>
<dbReference type="InterPro" id="IPR057670">
    <property type="entry name" value="SH3_retrovirus"/>
</dbReference>
<feature type="compositionally biased region" description="Low complexity" evidence="1">
    <location>
        <begin position="128"/>
        <end position="147"/>
    </location>
</feature>
<feature type="region of interest" description="Disordered" evidence="1">
    <location>
        <begin position="394"/>
        <end position="435"/>
    </location>
</feature>
<dbReference type="KEGG" id="jre:118344685"/>
<dbReference type="Proteomes" id="UP000235220">
    <property type="component" value="Chromosome 15"/>
</dbReference>
<protein>
    <submittedName>
        <fullName evidence="5">Uncharacterized protein LOC118344685</fullName>
    </submittedName>
</protein>
<evidence type="ECO:0000259" key="3">
    <source>
        <dbReference type="Pfam" id="PF25597"/>
    </source>
</evidence>
<evidence type="ECO:0000256" key="2">
    <source>
        <dbReference type="SAM" id="SignalP"/>
    </source>
</evidence>